<dbReference type="InterPro" id="IPR029064">
    <property type="entry name" value="Ribosomal_eL30-like_sf"/>
</dbReference>
<name>A0A1I7I6K9_9BACL</name>
<keyword evidence="2" id="KW-0689">Ribosomal protein</keyword>
<protein>
    <submittedName>
        <fullName evidence="2">Large subunit ribosomal protein L7A</fullName>
    </submittedName>
</protein>
<reference evidence="3" key="1">
    <citation type="submission" date="2016-10" db="EMBL/GenBank/DDBJ databases">
        <authorList>
            <person name="Varghese N."/>
        </authorList>
    </citation>
    <scope>NUCLEOTIDE SEQUENCE [LARGE SCALE GENOMIC DNA]</scope>
    <source>
        <strain evidence="3">DSM 17980</strain>
    </source>
</reference>
<keyword evidence="3" id="KW-1185">Reference proteome</keyword>
<dbReference type="GO" id="GO:0005840">
    <property type="term" value="C:ribosome"/>
    <property type="evidence" value="ECO:0007669"/>
    <property type="project" value="UniProtKB-KW"/>
</dbReference>
<sequence>MSLDRIRLARKRTIGTNQTTKALQQSLAKQVYVARDADTRVIQPVLSLAQERGVPVLWVDTMKQLGKACGIEVGAATAAILEE</sequence>
<dbReference type="STRING" id="392015.SAMN05421543_10629"/>
<gene>
    <name evidence="2" type="ORF">SAMN05421543_10629</name>
</gene>
<feature type="domain" description="Ribosomal protein eL8/eL30/eS12/Gadd45" evidence="1">
    <location>
        <begin position="10"/>
        <end position="82"/>
    </location>
</feature>
<evidence type="ECO:0000313" key="3">
    <source>
        <dbReference type="Proteomes" id="UP000183508"/>
    </source>
</evidence>
<accession>A0A1I7I6K9</accession>
<evidence type="ECO:0000259" key="1">
    <source>
        <dbReference type="Pfam" id="PF01248"/>
    </source>
</evidence>
<dbReference type="Pfam" id="PF01248">
    <property type="entry name" value="Ribosomal_L7Ae"/>
    <property type="match status" value="1"/>
</dbReference>
<dbReference type="eggNOG" id="COG1358">
    <property type="taxonomic scope" value="Bacteria"/>
</dbReference>
<dbReference type="Gene3D" id="3.30.1330.30">
    <property type="match status" value="1"/>
</dbReference>
<dbReference type="AlphaFoldDB" id="A0A1I7I6K9"/>
<dbReference type="RefSeq" id="WP_074950873.1">
    <property type="nucleotide sequence ID" value="NZ_FPBV01000006.1"/>
</dbReference>
<keyword evidence="2" id="KW-0687">Ribonucleoprotein</keyword>
<organism evidence="2 3">
    <name type="scientific">Alicyclobacillus macrosporangiidus</name>
    <dbReference type="NCBI Taxonomy" id="392015"/>
    <lineage>
        <taxon>Bacteria</taxon>
        <taxon>Bacillati</taxon>
        <taxon>Bacillota</taxon>
        <taxon>Bacilli</taxon>
        <taxon>Bacillales</taxon>
        <taxon>Alicyclobacillaceae</taxon>
        <taxon>Alicyclobacillus</taxon>
    </lineage>
</organism>
<evidence type="ECO:0000313" key="2">
    <source>
        <dbReference type="EMBL" id="SFU68589.1"/>
    </source>
</evidence>
<dbReference type="OrthoDB" id="2353623at2"/>
<dbReference type="PRINTS" id="PR00884">
    <property type="entry name" value="RIBOSOMALHS6"/>
</dbReference>
<dbReference type="EMBL" id="FPBV01000006">
    <property type="protein sequence ID" value="SFU68589.1"/>
    <property type="molecule type" value="Genomic_DNA"/>
</dbReference>
<dbReference type="InterPro" id="IPR004038">
    <property type="entry name" value="Ribosomal_eL8/eL30/eS12/Gad45"/>
</dbReference>
<proteinExistence type="predicted"/>
<dbReference type="Proteomes" id="UP000183508">
    <property type="component" value="Unassembled WGS sequence"/>
</dbReference>
<dbReference type="SUPFAM" id="SSF55315">
    <property type="entry name" value="L30e-like"/>
    <property type="match status" value="1"/>
</dbReference>